<evidence type="ECO:0000313" key="1">
    <source>
        <dbReference type="EMBL" id="KAJ8645838.1"/>
    </source>
</evidence>
<dbReference type="EMBL" id="CM056810">
    <property type="protein sequence ID" value="KAJ8645838.1"/>
    <property type="molecule type" value="Genomic_DNA"/>
</dbReference>
<name>A0ACC2MKD8_PERAE</name>
<accession>A0ACC2MKD8</accession>
<organism evidence="1 2">
    <name type="scientific">Persea americana</name>
    <name type="common">Avocado</name>
    <dbReference type="NCBI Taxonomy" id="3435"/>
    <lineage>
        <taxon>Eukaryota</taxon>
        <taxon>Viridiplantae</taxon>
        <taxon>Streptophyta</taxon>
        <taxon>Embryophyta</taxon>
        <taxon>Tracheophyta</taxon>
        <taxon>Spermatophyta</taxon>
        <taxon>Magnoliopsida</taxon>
        <taxon>Magnoliidae</taxon>
        <taxon>Laurales</taxon>
        <taxon>Lauraceae</taxon>
        <taxon>Persea</taxon>
    </lineage>
</organism>
<proteinExistence type="predicted"/>
<keyword evidence="2" id="KW-1185">Reference proteome</keyword>
<gene>
    <name evidence="1" type="ORF">MRB53_007586</name>
</gene>
<protein>
    <submittedName>
        <fullName evidence="1">Uncharacterized protein</fullName>
    </submittedName>
</protein>
<sequence length="96" mass="10939">MEVRLIINEIRYLSRHGGLLSYVESSQWVGKPSSKKKRRSKSIEDASLEERLAYLELDMPDVEKKLEELDGSQLGFSEMVEVLKIDVKDALDGIKA</sequence>
<evidence type="ECO:0000313" key="2">
    <source>
        <dbReference type="Proteomes" id="UP001234297"/>
    </source>
</evidence>
<comment type="caution">
    <text evidence="1">The sequence shown here is derived from an EMBL/GenBank/DDBJ whole genome shotgun (WGS) entry which is preliminary data.</text>
</comment>
<dbReference type="Proteomes" id="UP001234297">
    <property type="component" value="Chromosome 2"/>
</dbReference>
<reference evidence="1 2" key="1">
    <citation type="journal article" date="2022" name="Hortic Res">
        <title>A haplotype resolved chromosomal level avocado genome allows analysis of novel avocado genes.</title>
        <authorList>
            <person name="Nath O."/>
            <person name="Fletcher S.J."/>
            <person name="Hayward A."/>
            <person name="Shaw L.M."/>
            <person name="Masouleh A.K."/>
            <person name="Furtado A."/>
            <person name="Henry R.J."/>
            <person name="Mitter N."/>
        </authorList>
    </citation>
    <scope>NUCLEOTIDE SEQUENCE [LARGE SCALE GENOMIC DNA]</scope>
    <source>
        <strain evidence="2">cv. Hass</strain>
    </source>
</reference>